<sequence length="138" mass="14260">MPETVVKPQPAKAGGQVSAGLLYGLRIAVLAQAAALVVAASFAGQAVGSDSMLETHVLAGMVVHLVALVQIVLAVLVWRPGRGAGWPALASAGLFVVGAAQHFTWLWLGAHLPNGVILFGLITAVLIWAWSPAAARRR</sequence>
<keyword evidence="1" id="KW-0472">Membrane</keyword>
<evidence type="ECO:0000313" key="2">
    <source>
        <dbReference type="EMBL" id="GAA3600055.1"/>
    </source>
</evidence>
<comment type="caution">
    <text evidence="2">The sequence shown here is derived from an EMBL/GenBank/DDBJ whole genome shotgun (WGS) entry which is preliminary data.</text>
</comment>
<protein>
    <recommendedName>
        <fullName evidence="4">DUF423 domain-containing protein</fullName>
    </recommendedName>
</protein>
<name>A0ABP6Z7A3_9ACTN</name>
<evidence type="ECO:0008006" key="4">
    <source>
        <dbReference type="Google" id="ProtNLM"/>
    </source>
</evidence>
<keyword evidence="1" id="KW-0812">Transmembrane</keyword>
<organism evidence="2 3">
    <name type="scientific">Nonomuraea rosea</name>
    <dbReference type="NCBI Taxonomy" id="638574"/>
    <lineage>
        <taxon>Bacteria</taxon>
        <taxon>Bacillati</taxon>
        <taxon>Actinomycetota</taxon>
        <taxon>Actinomycetes</taxon>
        <taxon>Streptosporangiales</taxon>
        <taxon>Streptosporangiaceae</taxon>
        <taxon>Nonomuraea</taxon>
    </lineage>
</organism>
<feature type="transmembrane region" description="Helical" evidence="1">
    <location>
        <begin position="89"/>
        <end position="110"/>
    </location>
</feature>
<gene>
    <name evidence="2" type="ORF">GCM10022419_100080</name>
</gene>
<dbReference type="Proteomes" id="UP001500630">
    <property type="component" value="Unassembled WGS sequence"/>
</dbReference>
<feature type="transmembrane region" description="Helical" evidence="1">
    <location>
        <begin position="116"/>
        <end position="135"/>
    </location>
</feature>
<dbReference type="EMBL" id="BAABDQ010000035">
    <property type="protein sequence ID" value="GAA3600055.1"/>
    <property type="molecule type" value="Genomic_DNA"/>
</dbReference>
<reference evidence="3" key="1">
    <citation type="journal article" date="2019" name="Int. J. Syst. Evol. Microbiol.">
        <title>The Global Catalogue of Microorganisms (GCM) 10K type strain sequencing project: providing services to taxonomists for standard genome sequencing and annotation.</title>
        <authorList>
            <consortium name="The Broad Institute Genomics Platform"/>
            <consortium name="The Broad Institute Genome Sequencing Center for Infectious Disease"/>
            <person name="Wu L."/>
            <person name="Ma J."/>
        </authorList>
    </citation>
    <scope>NUCLEOTIDE SEQUENCE [LARGE SCALE GENOMIC DNA]</scope>
    <source>
        <strain evidence="3">JCM 17326</strain>
    </source>
</reference>
<evidence type="ECO:0000256" key="1">
    <source>
        <dbReference type="SAM" id="Phobius"/>
    </source>
</evidence>
<keyword evidence="1" id="KW-1133">Transmembrane helix</keyword>
<dbReference type="RefSeq" id="WP_345573077.1">
    <property type="nucleotide sequence ID" value="NZ_BAABDQ010000035.1"/>
</dbReference>
<accession>A0ABP6Z7A3</accession>
<keyword evidence="3" id="KW-1185">Reference proteome</keyword>
<feature type="transmembrane region" description="Helical" evidence="1">
    <location>
        <begin position="56"/>
        <end position="77"/>
    </location>
</feature>
<evidence type="ECO:0000313" key="3">
    <source>
        <dbReference type="Proteomes" id="UP001500630"/>
    </source>
</evidence>
<feature type="transmembrane region" description="Helical" evidence="1">
    <location>
        <begin position="21"/>
        <end position="44"/>
    </location>
</feature>
<proteinExistence type="predicted"/>